<reference evidence="1" key="1">
    <citation type="submission" date="2014-12" db="EMBL/GenBank/DDBJ databases">
        <title>Insight into the proteome of Arion vulgaris.</title>
        <authorList>
            <person name="Aradska J."/>
            <person name="Bulat T."/>
            <person name="Smidak R."/>
            <person name="Sarate P."/>
            <person name="Gangsoo J."/>
            <person name="Sialana F."/>
            <person name="Bilban M."/>
            <person name="Lubec G."/>
        </authorList>
    </citation>
    <scope>NUCLEOTIDE SEQUENCE</scope>
    <source>
        <tissue evidence="1">Skin</tissue>
    </source>
</reference>
<accession>A0A0B7AU16</accession>
<organism evidence="1">
    <name type="scientific">Arion vulgaris</name>
    <dbReference type="NCBI Taxonomy" id="1028688"/>
    <lineage>
        <taxon>Eukaryota</taxon>
        <taxon>Metazoa</taxon>
        <taxon>Spiralia</taxon>
        <taxon>Lophotrochozoa</taxon>
        <taxon>Mollusca</taxon>
        <taxon>Gastropoda</taxon>
        <taxon>Heterobranchia</taxon>
        <taxon>Euthyneura</taxon>
        <taxon>Panpulmonata</taxon>
        <taxon>Eupulmonata</taxon>
        <taxon>Stylommatophora</taxon>
        <taxon>Helicina</taxon>
        <taxon>Arionoidea</taxon>
        <taxon>Arionidae</taxon>
        <taxon>Arion</taxon>
    </lineage>
</organism>
<dbReference type="AlphaFoldDB" id="A0A0B7AU16"/>
<evidence type="ECO:0000313" key="1">
    <source>
        <dbReference type="EMBL" id="CEK84117.1"/>
    </source>
</evidence>
<proteinExistence type="predicted"/>
<protein>
    <submittedName>
        <fullName evidence="1">Uncharacterized protein</fullName>
    </submittedName>
</protein>
<sequence>MGSGNKQAHKYTEFKIDNSVMFTCGQAHQIAEHIHQDCLEYDILRQTHWSSEITLESKLHRLLYEQQRTEVYTKRQHCRYREYFKQRKGRKEGHSYHVSIDNRYDKKL</sequence>
<dbReference type="EMBL" id="HACG01037252">
    <property type="protein sequence ID" value="CEK84117.1"/>
    <property type="molecule type" value="Transcribed_RNA"/>
</dbReference>
<name>A0A0B7AU16_9EUPU</name>
<gene>
    <name evidence="1" type="primary">ORF140826</name>
</gene>